<evidence type="ECO:0000256" key="4">
    <source>
        <dbReference type="SAM" id="MobiDB-lite"/>
    </source>
</evidence>
<keyword evidence="3" id="KW-0862">Zinc</keyword>
<dbReference type="Proteomes" id="UP000681722">
    <property type="component" value="Unassembled WGS sequence"/>
</dbReference>
<dbReference type="AlphaFoldDB" id="A0A815AW78"/>
<evidence type="ECO:0000256" key="2">
    <source>
        <dbReference type="ARBA" id="ARBA00022771"/>
    </source>
</evidence>
<evidence type="ECO:0000313" key="8">
    <source>
        <dbReference type="Proteomes" id="UP000663829"/>
    </source>
</evidence>
<evidence type="ECO:0000256" key="1">
    <source>
        <dbReference type="ARBA" id="ARBA00022723"/>
    </source>
</evidence>
<protein>
    <recommendedName>
        <fullName evidence="5">FLYWCH-type domain-containing protein</fullName>
    </recommendedName>
</protein>
<feature type="region of interest" description="Disordered" evidence="4">
    <location>
        <begin position="1"/>
        <end position="65"/>
    </location>
</feature>
<feature type="compositionally biased region" description="Polar residues" evidence="4">
    <location>
        <begin position="109"/>
        <end position="120"/>
    </location>
</feature>
<comment type="caution">
    <text evidence="6">The sequence shown here is derived from an EMBL/GenBank/DDBJ whole genome shotgun (WGS) entry which is preliminary data.</text>
</comment>
<accession>A0A815AW78</accession>
<dbReference type="InterPro" id="IPR007588">
    <property type="entry name" value="Znf_FLYWCH"/>
</dbReference>
<reference evidence="6" key="1">
    <citation type="submission" date="2021-02" db="EMBL/GenBank/DDBJ databases">
        <authorList>
            <person name="Nowell W R."/>
        </authorList>
    </citation>
    <scope>NUCLEOTIDE SEQUENCE</scope>
</reference>
<dbReference type="GO" id="GO:0008270">
    <property type="term" value="F:zinc ion binding"/>
    <property type="evidence" value="ECO:0007669"/>
    <property type="project" value="UniProtKB-KW"/>
</dbReference>
<keyword evidence="2" id="KW-0863">Zinc-finger</keyword>
<gene>
    <name evidence="6" type="ORF">GPM918_LOCUS26684</name>
    <name evidence="7" type="ORF">SRO942_LOCUS26885</name>
</gene>
<dbReference type="OrthoDB" id="10040355at2759"/>
<proteinExistence type="predicted"/>
<dbReference type="Proteomes" id="UP000663829">
    <property type="component" value="Unassembled WGS sequence"/>
</dbReference>
<feature type="region of interest" description="Disordered" evidence="4">
    <location>
        <begin position="98"/>
        <end position="142"/>
    </location>
</feature>
<dbReference type="EMBL" id="CAJNOQ010010853">
    <property type="protein sequence ID" value="CAF1262643.1"/>
    <property type="molecule type" value="Genomic_DNA"/>
</dbReference>
<evidence type="ECO:0000256" key="3">
    <source>
        <dbReference type="ARBA" id="ARBA00022833"/>
    </source>
</evidence>
<keyword evidence="8" id="KW-1185">Reference proteome</keyword>
<keyword evidence="1" id="KW-0479">Metal-binding</keyword>
<feature type="compositionally biased region" description="Low complexity" evidence="4">
    <location>
        <begin position="50"/>
        <end position="65"/>
    </location>
</feature>
<feature type="domain" description="FLYWCH-type" evidence="5">
    <location>
        <begin position="168"/>
        <end position="227"/>
    </location>
</feature>
<evidence type="ECO:0000259" key="5">
    <source>
        <dbReference type="Pfam" id="PF04500"/>
    </source>
</evidence>
<dbReference type="Gene3D" id="2.20.25.240">
    <property type="match status" value="1"/>
</dbReference>
<dbReference type="EMBL" id="CAJOBC010019460">
    <property type="protein sequence ID" value="CAF4041960.1"/>
    <property type="molecule type" value="Genomic_DNA"/>
</dbReference>
<name>A0A815AW78_9BILA</name>
<evidence type="ECO:0000313" key="7">
    <source>
        <dbReference type="EMBL" id="CAF4041960.1"/>
    </source>
</evidence>
<evidence type="ECO:0000313" key="6">
    <source>
        <dbReference type="EMBL" id="CAF1262643.1"/>
    </source>
</evidence>
<organism evidence="6 8">
    <name type="scientific">Didymodactylos carnosus</name>
    <dbReference type="NCBI Taxonomy" id="1234261"/>
    <lineage>
        <taxon>Eukaryota</taxon>
        <taxon>Metazoa</taxon>
        <taxon>Spiralia</taxon>
        <taxon>Gnathifera</taxon>
        <taxon>Rotifera</taxon>
        <taxon>Eurotatoria</taxon>
        <taxon>Bdelloidea</taxon>
        <taxon>Philodinida</taxon>
        <taxon>Philodinidae</taxon>
        <taxon>Didymodactylos</taxon>
    </lineage>
</organism>
<sequence>MPVTTRTAALRSEPKEEEMVPVKVPSKNKKKSRSQKQQQTKKQEEPPSATCVVSEVCSSVEQQSTSQIVHHYHDEDNKKDGEMNTSIERLFSNQEFMSSTTNEEKDHQTTSSSSTLPSRKTTTKIEETDFPIVSIPPPDNEDDDIINQDDSNAATAEPVVAGEISFGASTTGGKMVFLNMYGYIYMNETKDYFGWRCVKRNENCKAVIYTFKSTGQFSHWNGKFHCHVIDLRDTRKREIISKIKNRVLDEFIPIKVIIEEEYRKAKHHEKSVLPEFWATEKAAL</sequence>
<dbReference type="Pfam" id="PF04500">
    <property type="entry name" value="FLYWCH"/>
    <property type="match status" value="1"/>
</dbReference>